<evidence type="ECO:0008006" key="5">
    <source>
        <dbReference type="Google" id="ProtNLM"/>
    </source>
</evidence>
<keyword evidence="4" id="KW-1185">Reference proteome</keyword>
<feature type="compositionally biased region" description="Basic and acidic residues" evidence="1">
    <location>
        <begin position="294"/>
        <end position="305"/>
    </location>
</feature>
<evidence type="ECO:0000313" key="4">
    <source>
        <dbReference type="Proteomes" id="UP000234789"/>
    </source>
</evidence>
<sequence>MRCTMEELWRHTQQPERHERWDLRFSSIRYLPREEGEAQRFLYTTRIGFGLAIRGSGATRERTGSDGVRVSALQFQSPQRLSLIRSGAGFWRYEPGERPGELRFLTRYTYSTRFGASGRLLDRFVFRPLMGWATAWSFDRLRLWLEKGWAPELTLRLALVYAVSLALLSGLWLYEGLVPKLLLPSSEELRLLHGLGFSPEAARMSLAALGLGEAALGAALLLGRSARLLRWQGVLLAALAAGALISRPEQLAEPFSALTLTLPMLGLSAAALLAQPFVPRAGRCRRQPPSASEAARRRADADSPLRSRSGADGSHGAADIPLDFERSLFDDPSSR</sequence>
<dbReference type="InterPro" id="IPR025695">
    <property type="entry name" value="DoxX-like"/>
</dbReference>
<dbReference type="Pfam" id="PF13781">
    <property type="entry name" value="DoxX_3"/>
    <property type="match status" value="1"/>
</dbReference>
<dbReference type="EMBL" id="NFEZ01000004">
    <property type="protein sequence ID" value="PLT44261.1"/>
    <property type="molecule type" value="Genomic_DNA"/>
</dbReference>
<evidence type="ECO:0000256" key="1">
    <source>
        <dbReference type="SAM" id="MobiDB-lite"/>
    </source>
</evidence>
<feature type="compositionally biased region" description="Basic and acidic residues" evidence="1">
    <location>
        <begin position="323"/>
        <end position="335"/>
    </location>
</feature>
<proteinExistence type="predicted"/>
<comment type="caution">
    <text evidence="3">The sequence shown here is derived from an EMBL/GenBank/DDBJ whole genome shotgun (WGS) entry which is preliminary data.</text>
</comment>
<feature type="transmembrane region" description="Helical" evidence="2">
    <location>
        <begin position="257"/>
        <end position="278"/>
    </location>
</feature>
<keyword evidence="2" id="KW-0812">Transmembrane</keyword>
<dbReference type="AlphaFoldDB" id="A0A2N5N1Q0"/>
<keyword evidence="2" id="KW-0472">Membrane</keyword>
<evidence type="ECO:0000256" key="2">
    <source>
        <dbReference type="SAM" id="Phobius"/>
    </source>
</evidence>
<name>A0A2N5N1Q0_9BACL</name>
<gene>
    <name evidence="3" type="ORF">B8V81_2692</name>
</gene>
<reference evidence="3 4" key="1">
    <citation type="submission" date="2017-05" db="EMBL/GenBank/DDBJ databases">
        <title>Functional genome analysis of Paenibacillus pasadenensis strain R16: insights on endophytic life style and antifungal activity.</title>
        <authorList>
            <person name="Passera A."/>
            <person name="Marcolungo L."/>
            <person name="Casati P."/>
            <person name="Brasca M."/>
            <person name="Quaglino F."/>
            <person name="Delledonne M."/>
        </authorList>
    </citation>
    <scope>NUCLEOTIDE SEQUENCE [LARGE SCALE GENOMIC DNA]</scope>
    <source>
        <strain evidence="3 4">R16</strain>
    </source>
</reference>
<feature type="transmembrane region" description="Helical" evidence="2">
    <location>
        <begin position="228"/>
        <end position="245"/>
    </location>
</feature>
<feature type="transmembrane region" description="Helical" evidence="2">
    <location>
        <begin position="201"/>
        <end position="221"/>
    </location>
</feature>
<evidence type="ECO:0000313" key="3">
    <source>
        <dbReference type="EMBL" id="PLT44261.1"/>
    </source>
</evidence>
<protein>
    <recommendedName>
        <fullName evidence="5">DoxX-like family protein</fullName>
    </recommendedName>
</protein>
<keyword evidence="2" id="KW-1133">Transmembrane helix</keyword>
<feature type="region of interest" description="Disordered" evidence="1">
    <location>
        <begin position="283"/>
        <end position="335"/>
    </location>
</feature>
<organism evidence="3 4">
    <name type="scientific">Paenibacillus pasadenensis</name>
    <dbReference type="NCBI Taxonomy" id="217090"/>
    <lineage>
        <taxon>Bacteria</taxon>
        <taxon>Bacillati</taxon>
        <taxon>Bacillota</taxon>
        <taxon>Bacilli</taxon>
        <taxon>Bacillales</taxon>
        <taxon>Paenibacillaceae</taxon>
        <taxon>Paenibacillus</taxon>
    </lineage>
</organism>
<feature type="transmembrane region" description="Helical" evidence="2">
    <location>
        <begin position="153"/>
        <end position="174"/>
    </location>
</feature>
<dbReference type="Proteomes" id="UP000234789">
    <property type="component" value="Unassembled WGS sequence"/>
</dbReference>
<accession>A0A2N5N1Q0</accession>